<dbReference type="PROSITE" id="PS51625">
    <property type="entry name" value="SAM_MT_TRMB"/>
    <property type="match status" value="1"/>
</dbReference>
<dbReference type="FunFam" id="3.40.50.150:FF:000194">
    <property type="entry name" value="Phosphoglycerate kinase"/>
    <property type="match status" value="1"/>
</dbReference>
<dbReference type="PANTHER" id="PTHR11406:SF32">
    <property type="entry name" value="PHOSPHOGLYCERATE KINASE"/>
    <property type="match status" value="1"/>
</dbReference>
<evidence type="ECO:0000256" key="8">
    <source>
        <dbReference type="ARBA" id="ARBA00022741"/>
    </source>
</evidence>
<organism evidence="14 15">
    <name type="scientific">Heracleum sosnowskyi</name>
    <dbReference type="NCBI Taxonomy" id="360622"/>
    <lineage>
        <taxon>Eukaryota</taxon>
        <taxon>Viridiplantae</taxon>
        <taxon>Streptophyta</taxon>
        <taxon>Embryophyta</taxon>
        <taxon>Tracheophyta</taxon>
        <taxon>Spermatophyta</taxon>
        <taxon>Magnoliopsida</taxon>
        <taxon>eudicotyledons</taxon>
        <taxon>Gunneridae</taxon>
        <taxon>Pentapetalae</taxon>
        <taxon>asterids</taxon>
        <taxon>campanulids</taxon>
        <taxon>Apiales</taxon>
        <taxon>Apiaceae</taxon>
        <taxon>Apioideae</taxon>
        <taxon>apioid superclade</taxon>
        <taxon>Tordylieae</taxon>
        <taxon>Tordyliinae</taxon>
        <taxon>Heracleum</taxon>
    </lineage>
</organism>
<keyword evidence="15" id="KW-1185">Reference proteome</keyword>
<dbReference type="GO" id="GO:0005524">
    <property type="term" value="F:ATP binding"/>
    <property type="evidence" value="ECO:0007669"/>
    <property type="project" value="UniProtKB-KW"/>
</dbReference>
<dbReference type="GO" id="GO:0004618">
    <property type="term" value="F:phosphoglycerate kinase activity"/>
    <property type="evidence" value="ECO:0007669"/>
    <property type="project" value="UniProtKB-EC"/>
</dbReference>
<evidence type="ECO:0000256" key="4">
    <source>
        <dbReference type="ARBA" id="ARBA00022603"/>
    </source>
</evidence>
<comment type="similarity">
    <text evidence="3 12">Belongs to the phosphoglycerate kinase family.</text>
</comment>
<evidence type="ECO:0000313" key="14">
    <source>
        <dbReference type="EMBL" id="KAK1400167.1"/>
    </source>
</evidence>
<comment type="cofactor">
    <cofactor evidence="2">
        <name>Mg(2+)</name>
        <dbReference type="ChEBI" id="CHEBI:18420"/>
    </cofactor>
</comment>
<keyword evidence="6" id="KW-0949">S-adenosyl-L-methionine</keyword>
<comment type="catalytic activity">
    <reaction evidence="1">
        <text>guanosine(46) in tRNA + S-adenosyl-L-methionine = N(7)-methylguanosine(46) in tRNA + S-adenosyl-L-homocysteine</text>
        <dbReference type="Rhea" id="RHEA:42708"/>
        <dbReference type="Rhea" id="RHEA-COMP:10188"/>
        <dbReference type="Rhea" id="RHEA-COMP:10189"/>
        <dbReference type="ChEBI" id="CHEBI:57856"/>
        <dbReference type="ChEBI" id="CHEBI:59789"/>
        <dbReference type="ChEBI" id="CHEBI:74269"/>
        <dbReference type="ChEBI" id="CHEBI:74480"/>
        <dbReference type="EC" id="2.1.1.33"/>
    </reaction>
</comment>
<dbReference type="InterPro" id="IPR001576">
    <property type="entry name" value="Phosphoglycerate_kinase"/>
</dbReference>
<dbReference type="Pfam" id="PF00162">
    <property type="entry name" value="PGK"/>
    <property type="match status" value="1"/>
</dbReference>
<protein>
    <recommendedName>
        <fullName evidence="12">Phosphoglycerate kinase</fullName>
        <ecNumber evidence="12">2.7.2.3</ecNumber>
    </recommendedName>
</protein>
<dbReference type="EC" id="2.7.2.3" evidence="12"/>
<dbReference type="SUPFAM" id="SSF53748">
    <property type="entry name" value="Phosphoglycerate kinase"/>
    <property type="match status" value="1"/>
</dbReference>
<comment type="subunit">
    <text evidence="13">Monomer.</text>
</comment>
<evidence type="ECO:0000256" key="5">
    <source>
        <dbReference type="ARBA" id="ARBA00022679"/>
    </source>
</evidence>
<dbReference type="AlphaFoldDB" id="A0AAD8JCZ4"/>
<evidence type="ECO:0000256" key="1">
    <source>
        <dbReference type="ARBA" id="ARBA00000142"/>
    </source>
</evidence>
<proteinExistence type="inferred from homology"/>
<dbReference type="GO" id="GO:0008176">
    <property type="term" value="F:tRNA (guanine(46)-N7)-methyltransferase activity"/>
    <property type="evidence" value="ECO:0007669"/>
    <property type="project" value="UniProtKB-EC"/>
</dbReference>
<dbReference type="InterPro" id="IPR036043">
    <property type="entry name" value="Phosphoglycerate_kinase_sf"/>
</dbReference>
<evidence type="ECO:0000256" key="11">
    <source>
        <dbReference type="ARBA" id="ARBA00022842"/>
    </source>
</evidence>
<keyword evidence="8" id="KW-0547">Nucleotide-binding</keyword>
<dbReference type="GO" id="GO:0005829">
    <property type="term" value="C:cytosol"/>
    <property type="evidence" value="ECO:0007669"/>
    <property type="project" value="TreeGrafter"/>
</dbReference>
<dbReference type="Proteomes" id="UP001237642">
    <property type="component" value="Unassembled WGS sequence"/>
</dbReference>
<dbReference type="GO" id="GO:0006094">
    <property type="term" value="P:gluconeogenesis"/>
    <property type="evidence" value="ECO:0007669"/>
    <property type="project" value="TreeGrafter"/>
</dbReference>
<comment type="catalytic activity">
    <reaction evidence="12">
        <text>(2R)-3-phosphoglycerate + ATP = (2R)-3-phospho-glyceroyl phosphate + ADP</text>
        <dbReference type="Rhea" id="RHEA:14801"/>
        <dbReference type="ChEBI" id="CHEBI:30616"/>
        <dbReference type="ChEBI" id="CHEBI:57604"/>
        <dbReference type="ChEBI" id="CHEBI:58272"/>
        <dbReference type="ChEBI" id="CHEBI:456216"/>
        <dbReference type="EC" id="2.7.2.3"/>
    </reaction>
</comment>
<dbReference type="GO" id="GO:0006096">
    <property type="term" value="P:glycolytic process"/>
    <property type="evidence" value="ECO:0007669"/>
    <property type="project" value="InterPro"/>
</dbReference>
<dbReference type="Gene3D" id="3.40.50.150">
    <property type="entry name" value="Vaccinia Virus protein VP39"/>
    <property type="match status" value="1"/>
</dbReference>
<keyword evidence="4" id="KW-0489">Methyltransferase</keyword>
<keyword evidence="10" id="KW-0067">ATP-binding</keyword>
<dbReference type="InterPro" id="IPR015824">
    <property type="entry name" value="Phosphoglycerate_kinase_N"/>
</dbReference>
<keyword evidence="5 12" id="KW-0808">Transferase</keyword>
<dbReference type="Pfam" id="PF02390">
    <property type="entry name" value="Methyltransf_4"/>
    <property type="match status" value="1"/>
</dbReference>
<keyword evidence="11" id="KW-0460">Magnesium</keyword>
<sequence>MTHLLHLHHGSFTRSNAIFHNLPNYSIILPHQQSLLQRGKHASSQRCQASSTKRVDYVELHSSPDKVKIQGEANLNVLPCVQSLRDFPEDLSAKIVMVRIEVDVLLRAKQDQNTPLSSCTLSTIKHLYTSDAKIILVGNWSVTFDSEIPAVEFVAEYLSSLLQFKVVPVKLVPDSMQPHMEHKKESVLLLDNLSLFKEERANCSRFSKYLSLGVDIFVNDAFSLCHRILASTVGVANFCCSRVAGFHFEEDLCKLKEAFSCSKKPYVAIIGGGNLFEKAAALKSVASFCDGLVFVGNMAFQLMNALGMPVPMKLVEKRAVGEALGIIKYTKARRISILLPKDFWCRNNDFHAQMEIFPAGCIPNSWSPIDVGPHSMKEITSLLSVCKKILWIGPVQFDPSYQNSSGTYDLAQMLDTRSRDNCDITVAGDVACKAVMMVSQSQPACYMIESPSVIWEYLRGRNLPGLMALDRAYPFKIEWDTKYTDPALPLLVDIGSGNGLFIFKMAPRRKDLNYLGLDVNKKLVDRCIDTVHQSGIRNVNFLATNATSTFRSIVSSYPGELVLVSIQCPIPDFRKPEHRWQMLQRSLVEAIVDLLASDGKVFLQSDIKEVVLRMKEQFAVHGKGKLHIENREEWLDENPFGVRSDWEEHILERGAPIKTANYYVTANSPPNCRSRFILLMYFESNGATGFVGLRGIYEY</sequence>
<evidence type="ECO:0000256" key="13">
    <source>
        <dbReference type="RuleBase" id="RU000696"/>
    </source>
</evidence>
<keyword evidence="9 12" id="KW-0418">Kinase</keyword>
<name>A0AAD8JCZ4_9APIA</name>
<evidence type="ECO:0000313" key="15">
    <source>
        <dbReference type="Proteomes" id="UP001237642"/>
    </source>
</evidence>
<dbReference type="GO" id="GO:0043531">
    <property type="term" value="F:ADP binding"/>
    <property type="evidence" value="ECO:0007669"/>
    <property type="project" value="TreeGrafter"/>
</dbReference>
<dbReference type="PRINTS" id="PR00477">
    <property type="entry name" value="PHGLYCKINASE"/>
</dbReference>
<dbReference type="InterPro" id="IPR029063">
    <property type="entry name" value="SAM-dependent_MTases_sf"/>
</dbReference>
<dbReference type="Gene3D" id="3.40.50.1260">
    <property type="entry name" value="Phosphoglycerate kinase, N-terminal domain"/>
    <property type="match status" value="2"/>
</dbReference>
<evidence type="ECO:0000256" key="3">
    <source>
        <dbReference type="ARBA" id="ARBA00008982"/>
    </source>
</evidence>
<dbReference type="PANTHER" id="PTHR11406">
    <property type="entry name" value="PHOSPHOGLYCERATE KINASE"/>
    <property type="match status" value="1"/>
</dbReference>
<evidence type="ECO:0000256" key="7">
    <source>
        <dbReference type="ARBA" id="ARBA00022694"/>
    </source>
</evidence>
<comment type="caution">
    <text evidence="14">The sequence shown here is derived from an EMBL/GenBank/DDBJ whole genome shotgun (WGS) entry which is preliminary data.</text>
</comment>
<dbReference type="SUPFAM" id="SSF53335">
    <property type="entry name" value="S-adenosyl-L-methionine-dependent methyltransferases"/>
    <property type="match status" value="1"/>
</dbReference>
<dbReference type="EMBL" id="JAUIZM010000002">
    <property type="protein sequence ID" value="KAK1400167.1"/>
    <property type="molecule type" value="Genomic_DNA"/>
</dbReference>
<reference evidence="14" key="2">
    <citation type="submission" date="2023-05" db="EMBL/GenBank/DDBJ databases">
        <authorList>
            <person name="Schelkunov M.I."/>
        </authorList>
    </citation>
    <scope>NUCLEOTIDE SEQUENCE</scope>
    <source>
        <strain evidence="14">Hsosn_3</strain>
        <tissue evidence="14">Leaf</tissue>
    </source>
</reference>
<keyword evidence="7" id="KW-0819">tRNA processing</keyword>
<evidence type="ECO:0000256" key="6">
    <source>
        <dbReference type="ARBA" id="ARBA00022691"/>
    </source>
</evidence>
<reference evidence="14" key="1">
    <citation type="submission" date="2023-02" db="EMBL/GenBank/DDBJ databases">
        <title>Genome of toxic invasive species Heracleum sosnowskyi carries increased number of genes despite the absence of recent whole-genome duplications.</title>
        <authorList>
            <person name="Schelkunov M."/>
            <person name="Shtratnikova V."/>
            <person name="Makarenko M."/>
            <person name="Klepikova A."/>
            <person name="Omelchenko D."/>
            <person name="Novikova G."/>
            <person name="Obukhova E."/>
            <person name="Bogdanov V."/>
            <person name="Penin A."/>
            <person name="Logacheva M."/>
        </authorList>
    </citation>
    <scope>NUCLEOTIDE SEQUENCE</scope>
    <source>
        <strain evidence="14">Hsosn_3</strain>
        <tissue evidence="14">Leaf</tissue>
    </source>
</reference>
<evidence type="ECO:0000256" key="10">
    <source>
        <dbReference type="ARBA" id="ARBA00022840"/>
    </source>
</evidence>
<evidence type="ECO:0000256" key="12">
    <source>
        <dbReference type="RuleBase" id="RU000532"/>
    </source>
</evidence>
<dbReference type="CDD" id="cd02440">
    <property type="entry name" value="AdoMet_MTases"/>
    <property type="match status" value="1"/>
</dbReference>
<evidence type="ECO:0000256" key="2">
    <source>
        <dbReference type="ARBA" id="ARBA00001946"/>
    </source>
</evidence>
<accession>A0AAD8JCZ4</accession>
<dbReference type="InterPro" id="IPR003358">
    <property type="entry name" value="tRNA_(Gua-N-7)_MeTrfase_Trmb"/>
</dbReference>
<gene>
    <name evidence="14" type="ORF">POM88_010030</name>
</gene>
<evidence type="ECO:0000256" key="9">
    <source>
        <dbReference type="ARBA" id="ARBA00022777"/>
    </source>
</evidence>